<accession>A0A5M8RPM9</accession>
<proteinExistence type="predicted"/>
<comment type="caution">
    <text evidence="1">The sequence shown here is derived from an EMBL/GenBank/DDBJ whole genome shotgun (WGS) entry which is preliminary data.</text>
</comment>
<dbReference type="Proteomes" id="UP000324326">
    <property type="component" value="Unassembled WGS sequence"/>
</dbReference>
<dbReference type="AlphaFoldDB" id="A0A5M8RPM9"/>
<sequence>MTATIANEPYDLSVGLYSIRQYPGFFPGYFVSQQPYVYNPTLHPGHMSVHYPYGFVLPGPILGGFGIGHGFSR</sequence>
<evidence type="ECO:0000313" key="1">
    <source>
        <dbReference type="EMBL" id="KAA6448824.1"/>
    </source>
</evidence>
<evidence type="ECO:0000313" key="2">
    <source>
        <dbReference type="Proteomes" id="UP000324326"/>
    </source>
</evidence>
<protein>
    <submittedName>
        <fullName evidence="1">Uncharacterized protein</fullName>
    </submittedName>
</protein>
<dbReference type="EMBL" id="QSND01000004">
    <property type="protein sequence ID" value="KAA6448824.1"/>
    <property type="molecule type" value="Genomic_DNA"/>
</dbReference>
<gene>
    <name evidence="1" type="ORF">DX927_19330</name>
</gene>
<organism evidence="1 2">
    <name type="scientific">Bacillus swezeyi</name>
    <dbReference type="NCBI Taxonomy" id="1925020"/>
    <lineage>
        <taxon>Bacteria</taxon>
        <taxon>Bacillati</taxon>
        <taxon>Bacillota</taxon>
        <taxon>Bacilli</taxon>
        <taxon>Bacillales</taxon>
        <taxon>Bacillaceae</taxon>
        <taxon>Bacillus</taxon>
    </lineage>
</organism>
<reference evidence="1 2" key="1">
    <citation type="submission" date="2018-08" db="EMBL/GenBank/DDBJ databases">
        <title>Bacillus phenotypic plasticity.</title>
        <authorList>
            <person name="Hurtado E."/>
        </authorList>
    </citation>
    <scope>NUCLEOTIDE SEQUENCE [LARGE SCALE GENOMIC DNA]</scope>
    <source>
        <strain evidence="1 2">427</strain>
    </source>
</reference>
<name>A0A5M8RPM9_9BACI</name>